<evidence type="ECO:0000313" key="2">
    <source>
        <dbReference type="EMBL" id="PXX89600.1"/>
    </source>
</evidence>
<dbReference type="OrthoDB" id="1432662at2"/>
<organism evidence="2 3">
    <name type="scientific">Marinobacter vulgaris</name>
    <dbReference type="NCBI Taxonomy" id="1928331"/>
    <lineage>
        <taxon>Bacteria</taxon>
        <taxon>Pseudomonadati</taxon>
        <taxon>Pseudomonadota</taxon>
        <taxon>Gammaproteobacteria</taxon>
        <taxon>Pseudomonadales</taxon>
        <taxon>Marinobacteraceae</taxon>
        <taxon>Marinobacter</taxon>
    </lineage>
</organism>
<gene>
    <name evidence="2" type="ORF">DIT71_13825</name>
</gene>
<dbReference type="Pfam" id="PF16242">
    <property type="entry name" value="Pyrid_ox_like"/>
    <property type="match status" value="1"/>
</dbReference>
<dbReference type="InterPro" id="IPR052917">
    <property type="entry name" value="Stress-Dev_Protein"/>
</dbReference>
<protein>
    <submittedName>
        <fullName evidence="2">Pyridoxamine 5'-phosphate oxidase</fullName>
    </submittedName>
</protein>
<evidence type="ECO:0000259" key="1">
    <source>
        <dbReference type="Pfam" id="PF16242"/>
    </source>
</evidence>
<comment type="caution">
    <text evidence="2">The sequence shown here is derived from an EMBL/GenBank/DDBJ whole genome shotgun (WGS) entry which is preliminary data.</text>
</comment>
<dbReference type="EMBL" id="QFWX01000006">
    <property type="protein sequence ID" value="PXX89600.1"/>
    <property type="molecule type" value="Genomic_DNA"/>
</dbReference>
<dbReference type="Proteomes" id="UP000253987">
    <property type="component" value="Unassembled WGS sequence"/>
</dbReference>
<dbReference type="RefSeq" id="WP_114613815.1">
    <property type="nucleotide sequence ID" value="NZ_QFWX01000006.1"/>
</dbReference>
<feature type="domain" description="General stress protein FMN-binding split barrel" evidence="1">
    <location>
        <begin position="5"/>
        <end position="152"/>
    </location>
</feature>
<dbReference type="Gene3D" id="2.30.110.10">
    <property type="entry name" value="Electron Transport, Fmn-binding Protein, Chain A"/>
    <property type="match status" value="1"/>
</dbReference>
<keyword evidence="3" id="KW-1185">Reference proteome</keyword>
<dbReference type="InterPro" id="IPR012349">
    <property type="entry name" value="Split_barrel_FMN-bd"/>
</dbReference>
<reference evidence="3" key="1">
    <citation type="submission" date="2018-05" db="EMBL/GenBank/DDBJ databases">
        <authorList>
            <person name="Lu D."/>
        </authorList>
    </citation>
    <scope>NUCLEOTIDE SEQUENCE [LARGE SCALE GENOMIC DNA]</scope>
    <source>
        <strain evidence="3">F01</strain>
    </source>
</reference>
<dbReference type="InterPro" id="IPR038725">
    <property type="entry name" value="YdaG_split_barrel_FMN-bd"/>
</dbReference>
<proteinExistence type="predicted"/>
<accession>A0A2V3ZHN6</accession>
<sequence length="163" mass="18609">MSSPEHKQKIWSLIKDIKTGMMTTRHGEELRSRPMVLVQDEYDGVLWFYTDLESEKVFELESDNDVCISFADPDDHVYVSLTGVGRAIQDKTLIDKYWNPFVAAWFPDGKDAPNVGMIEIKVVKGEHWNSDSSKMLKSVKTAKAKMKGEQPDLGEHEKFGLDK</sequence>
<dbReference type="AlphaFoldDB" id="A0A2V3ZHN6"/>
<reference evidence="2 3" key="2">
    <citation type="submission" date="2018-06" db="EMBL/GenBank/DDBJ databases">
        <title>Marinobactersediminissp. nov, a moderately halophilic bacterium isolated from marine solar saltern.</title>
        <authorList>
            <person name="Zhang Y."/>
        </authorList>
    </citation>
    <scope>NUCLEOTIDE SEQUENCE [LARGE SCALE GENOMIC DNA]</scope>
    <source>
        <strain evidence="2 3">F01</strain>
    </source>
</reference>
<dbReference type="SUPFAM" id="SSF50475">
    <property type="entry name" value="FMN-binding split barrel"/>
    <property type="match status" value="1"/>
</dbReference>
<name>A0A2V3ZHN6_9GAMM</name>
<dbReference type="PANTHER" id="PTHR34818">
    <property type="entry name" value="PROTEIN BLI-3"/>
    <property type="match status" value="1"/>
</dbReference>
<evidence type="ECO:0000313" key="3">
    <source>
        <dbReference type="Proteomes" id="UP000253987"/>
    </source>
</evidence>
<dbReference type="PANTHER" id="PTHR34818:SF1">
    <property type="entry name" value="PROTEIN BLI-3"/>
    <property type="match status" value="1"/>
</dbReference>